<keyword evidence="4" id="KW-1185">Reference proteome</keyword>
<evidence type="ECO:0000313" key="3">
    <source>
        <dbReference type="EnsemblMetazoa" id="ASIC006597-PA"/>
    </source>
</evidence>
<dbReference type="AlphaFoldDB" id="A0A084VMQ4"/>
<dbReference type="EMBL" id="ATLV01014618">
    <property type="status" value="NOT_ANNOTATED_CDS"/>
    <property type="molecule type" value="Genomic_DNA"/>
</dbReference>
<evidence type="ECO:0000313" key="4">
    <source>
        <dbReference type="Proteomes" id="UP000030765"/>
    </source>
</evidence>
<evidence type="ECO:0000256" key="1">
    <source>
        <dbReference type="SAM" id="MobiDB-lite"/>
    </source>
</evidence>
<name>A0A084VMQ4_ANOSI</name>
<dbReference type="VEuPathDB" id="VectorBase:ASIC006597"/>
<feature type="compositionally biased region" description="Polar residues" evidence="1">
    <location>
        <begin position="1"/>
        <end position="22"/>
    </location>
</feature>
<feature type="region of interest" description="Disordered" evidence="1">
    <location>
        <begin position="1"/>
        <end position="43"/>
    </location>
</feature>
<dbReference type="Proteomes" id="UP000030765">
    <property type="component" value="Unassembled WGS sequence"/>
</dbReference>
<evidence type="ECO:0000313" key="2">
    <source>
        <dbReference type="EMBL" id="KFB39248.1"/>
    </source>
</evidence>
<proteinExistence type="predicted"/>
<gene>
    <name evidence="2" type="ORF">ZHAS_00006597</name>
</gene>
<dbReference type="EnsemblMetazoa" id="ASIC006597-RA">
    <property type="protein sequence ID" value="ASIC006597-PA"/>
    <property type="gene ID" value="ASIC006597"/>
</dbReference>
<reference evidence="3" key="2">
    <citation type="submission" date="2020-05" db="UniProtKB">
        <authorList>
            <consortium name="EnsemblMetazoa"/>
        </authorList>
    </citation>
    <scope>IDENTIFICATION</scope>
</reference>
<organism evidence="2">
    <name type="scientific">Anopheles sinensis</name>
    <name type="common">Mosquito</name>
    <dbReference type="NCBI Taxonomy" id="74873"/>
    <lineage>
        <taxon>Eukaryota</taxon>
        <taxon>Metazoa</taxon>
        <taxon>Ecdysozoa</taxon>
        <taxon>Arthropoda</taxon>
        <taxon>Hexapoda</taxon>
        <taxon>Insecta</taxon>
        <taxon>Pterygota</taxon>
        <taxon>Neoptera</taxon>
        <taxon>Endopterygota</taxon>
        <taxon>Diptera</taxon>
        <taxon>Nematocera</taxon>
        <taxon>Culicoidea</taxon>
        <taxon>Culicidae</taxon>
        <taxon>Anophelinae</taxon>
        <taxon>Anopheles</taxon>
    </lineage>
</organism>
<dbReference type="EMBL" id="KE524975">
    <property type="protein sequence ID" value="KFB39248.1"/>
    <property type="molecule type" value="Genomic_DNA"/>
</dbReference>
<protein>
    <submittedName>
        <fullName evidence="2 3">Uncharacterized protein</fullName>
    </submittedName>
</protein>
<sequence length="82" mass="8871">MHRESGLTNPRKTPTGLTGTSSRLERTDTNDSTNENRAANRTRDRMQAIAAAPFARGAGSFGRRSSSEPMQFSVAALLCSKN</sequence>
<reference evidence="2 4" key="1">
    <citation type="journal article" date="2014" name="BMC Genomics">
        <title>Genome sequence of Anopheles sinensis provides insight into genetics basis of mosquito competence for malaria parasites.</title>
        <authorList>
            <person name="Zhou D."/>
            <person name="Zhang D."/>
            <person name="Ding G."/>
            <person name="Shi L."/>
            <person name="Hou Q."/>
            <person name="Ye Y."/>
            <person name="Xu Y."/>
            <person name="Zhou H."/>
            <person name="Xiong C."/>
            <person name="Li S."/>
            <person name="Yu J."/>
            <person name="Hong S."/>
            <person name="Yu X."/>
            <person name="Zou P."/>
            <person name="Chen C."/>
            <person name="Chang X."/>
            <person name="Wang W."/>
            <person name="Lv Y."/>
            <person name="Sun Y."/>
            <person name="Ma L."/>
            <person name="Shen B."/>
            <person name="Zhu C."/>
        </authorList>
    </citation>
    <scope>NUCLEOTIDE SEQUENCE [LARGE SCALE GENOMIC DNA]</scope>
</reference>
<feature type="compositionally biased region" description="Polar residues" evidence="1">
    <location>
        <begin position="30"/>
        <end position="39"/>
    </location>
</feature>
<accession>A0A084VMQ4</accession>